<dbReference type="SMART" id="SM00406">
    <property type="entry name" value="IGv"/>
    <property type="match status" value="1"/>
</dbReference>
<keyword evidence="11" id="KW-0732">Signal</keyword>
<evidence type="ECO:0000313" key="14">
    <source>
        <dbReference type="Proteomes" id="UP001488838"/>
    </source>
</evidence>
<evidence type="ECO:0000259" key="12">
    <source>
        <dbReference type="PROSITE" id="PS50835"/>
    </source>
</evidence>
<keyword evidence="3" id="KW-1003">Cell membrane</keyword>
<keyword evidence="8" id="KW-1015">Disulfide bond</keyword>
<keyword evidence="9" id="KW-0393">Immunoglobulin domain</keyword>
<dbReference type="SUPFAM" id="SSF48726">
    <property type="entry name" value="Immunoglobulin"/>
    <property type="match status" value="2"/>
</dbReference>
<dbReference type="GO" id="GO:0005886">
    <property type="term" value="C:plasma membrane"/>
    <property type="evidence" value="ECO:0007669"/>
    <property type="project" value="UniProtKB-SubCell"/>
</dbReference>
<evidence type="ECO:0000256" key="7">
    <source>
        <dbReference type="ARBA" id="ARBA00023136"/>
    </source>
</evidence>
<dbReference type="PROSITE" id="PS50835">
    <property type="entry name" value="IG_LIKE"/>
    <property type="match status" value="1"/>
</dbReference>
<evidence type="ECO:0000256" key="4">
    <source>
        <dbReference type="ARBA" id="ARBA00022525"/>
    </source>
</evidence>
<organism evidence="13 14">
    <name type="scientific">Myodes glareolus</name>
    <name type="common">Bank vole</name>
    <name type="synonym">Clethrionomys glareolus</name>
    <dbReference type="NCBI Taxonomy" id="447135"/>
    <lineage>
        <taxon>Eukaryota</taxon>
        <taxon>Metazoa</taxon>
        <taxon>Chordata</taxon>
        <taxon>Craniata</taxon>
        <taxon>Vertebrata</taxon>
        <taxon>Euteleostomi</taxon>
        <taxon>Mammalia</taxon>
        <taxon>Eutheria</taxon>
        <taxon>Euarchontoglires</taxon>
        <taxon>Glires</taxon>
        <taxon>Rodentia</taxon>
        <taxon>Myomorpha</taxon>
        <taxon>Muroidea</taxon>
        <taxon>Cricetidae</taxon>
        <taxon>Arvicolinae</taxon>
        <taxon>Myodes</taxon>
    </lineage>
</organism>
<dbReference type="GO" id="GO:0002250">
    <property type="term" value="P:adaptive immune response"/>
    <property type="evidence" value="ECO:0007669"/>
    <property type="project" value="UniProtKB-KW"/>
</dbReference>
<dbReference type="Pfam" id="PF07686">
    <property type="entry name" value="V-set"/>
    <property type="match status" value="1"/>
</dbReference>
<feature type="non-terminal residue" evidence="13">
    <location>
        <position position="395"/>
    </location>
</feature>
<evidence type="ECO:0000256" key="1">
    <source>
        <dbReference type="ARBA" id="ARBA00004236"/>
    </source>
</evidence>
<evidence type="ECO:0000256" key="3">
    <source>
        <dbReference type="ARBA" id="ARBA00022475"/>
    </source>
</evidence>
<dbReference type="PANTHER" id="PTHR23266">
    <property type="entry name" value="IMMUNOGLOBULIN HEAVY CHAIN"/>
    <property type="match status" value="1"/>
</dbReference>
<dbReference type="InterPro" id="IPR013106">
    <property type="entry name" value="Ig_V-set"/>
</dbReference>
<feature type="chain" id="PRO_5043743418" description="Ig-like domain-containing protein" evidence="11">
    <location>
        <begin position="20"/>
        <end position="395"/>
    </location>
</feature>
<dbReference type="InterPro" id="IPR003599">
    <property type="entry name" value="Ig_sub"/>
</dbReference>
<proteinExistence type="predicted"/>
<feature type="non-terminal residue" evidence="13">
    <location>
        <position position="1"/>
    </location>
</feature>
<accession>A0AAW0HEE7</accession>
<evidence type="ECO:0000256" key="10">
    <source>
        <dbReference type="ARBA" id="ARBA00043265"/>
    </source>
</evidence>
<keyword evidence="4" id="KW-0964">Secreted</keyword>
<evidence type="ECO:0000256" key="11">
    <source>
        <dbReference type="SAM" id="SignalP"/>
    </source>
</evidence>
<comment type="caution">
    <text evidence="13">The sequence shown here is derived from an EMBL/GenBank/DDBJ whole genome shotgun (WGS) entry which is preliminary data.</text>
</comment>
<dbReference type="GO" id="GO:0019814">
    <property type="term" value="C:immunoglobulin complex"/>
    <property type="evidence" value="ECO:0007669"/>
    <property type="project" value="UniProtKB-KW"/>
</dbReference>
<evidence type="ECO:0000256" key="8">
    <source>
        <dbReference type="ARBA" id="ARBA00023157"/>
    </source>
</evidence>
<feature type="domain" description="Ig-like" evidence="12">
    <location>
        <begin position="123"/>
        <end position="208"/>
    </location>
</feature>
<keyword evidence="14" id="KW-1185">Reference proteome</keyword>
<evidence type="ECO:0000313" key="13">
    <source>
        <dbReference type="EMBL" id="KAK7801070.1"/>
    </source>
</evidence>
<dbReference type="EMBL" id="JBBHLL010000523">
    <property type="protein sequence ID" value="KAK7801070.1"/>
    <property type="molecule type" value="Genomic_DNA"/>
</dbReference>
<dbReference type="InterPro" id="IPR050199">
    <property type="entry name" value="IgHV"/>
</dbReference>
<dbReference type="InterPro" id="IPR036179">
    <property type="entry name" value="Ig-like_dom_sf"/>
</dbReference>
<dbReference type="SMART" id="SM00409">
    <property type="entry name" value="IG"/>
    <property type="match status" value="1"/>
</dbReference>
<dbReference type="AlphaFoldDB" id="A0AAW0HEE7"/>
<reference evidence="13 14" key="1">
    <citation type="journal article" date="2023" name="bioRxiv">
        <title>Conserved and derived expression patterns and positive selection on dental genes reveal complex evolutionary context of ever-growing rodent molars.</title>
        <authorList>
            <person name="Calamari Z.T."/>
            <person name="Song A."/>
            <person name="Cohen E."/>
            <person name="Akter M."/>
            <person name="Roy R.D."/>
            <person name="Hallikas O."/>
            <person name="Christensen M.M."/>
            <person name="Li P."/>
            <person name="Marangoni P."/>
            <person name="Jernvall J."/>
            <person name="Klein O.D."/>
        </authorList>
    </citation>
    <scope>NUCLEOTIDE SEQUENCE [LARGE SCALE GENOMIC DNA]</scope>
    <source>
        <strain evidence="13">V071</strain>
    </source>
</reference>
<dbReference type="GO" id="GO:0005576">
    <property type="term" value="C:extracellular region"/>
    <property type="evidence" value="ECO:0007669"/>
    <property type="project" value="UniProtKB-SubCell"/>
</dbReference>
<comment type="subcellular location">
    <subcellularLocation>
        <location evidence="1">Cell membrane</location>
    </subcellularLocation>
    <subcellularLocation>
        <location evidence="2">Secreted</location>
    </subcellularLocation>
</comment>
<keyword evidence="10" id="KW-1280">Immunoglobulin</keyword>
<sequence>GMFVLVLLLCLVTSPSCECFRVLGKRQGMSSVRCMKHEDCTFPQVSCPRGELKETGSGLEQPSQTLSLTWTVSWFSLINYGSGFSIEHRTLTMDLGLILISFVLIIKGVQCEVQLLETDGGMVQPGKSLKLSCAASGFTFSNYDMSWVRQAPGKGLEVVAAISRSGGSTYYTDAVKGRFTISRDNAKNTLYLEMTSLKSEDTAMYYCTRDTVSECYCELRQKPRLWGTRDQQGALRALRDLSHRRSCSEKHGRLDFFVGIVSPYHTYGFSLQLSAKHDCPGAAPLPHDLSYLLVFQSFRRETQAHPAWALSQVHVKESEHDLVQSSHTQTLTPTCTVSVFSLTSCHVHQSPGYVQCEVPLGQFTISRENVKYSLYLEMRSLWSEDTTVYYSTKHT</sequence>
<dbReference type="Proteomes" id="UP001488838">
    <property type="component" value="Unassembled WGS sequence"/>
</dbReference>
<evidence type="ECO:0000256" key="2">
    <source>
        <dbReference type="ARBA" id="ARBA00004613"/>
    </source>
</evidence>
<evidence type="ECO:0000256" key="9">
    <source>
        <dbReference type="ARBA" id="ARBA00023319"/>
    </source>
</evidence>
<keyword evidence="5" id="KW-0391">Immunity</keyword>
<protein>
    <recommendedName>
        <fullName evidence="12">Ig-like domain-containing protein</fullName>
    </recommendedName>
</protein>
<evidence type="ECO:0000256" key="6">
    <source>
        <dbReference type="ARBA" id="ARBA00023130"/>
    </source>
</evidence>
<evidence type="ECO:0000256" key="5">
    <source>
        <dbReference type="ARBA" id="ARBA00022859"/>
    </source>
</evidence>
<dbReference type="InterPro" id="IPR013783">
    <property type="entry name" value="Ig-like_fold"/>
</dbReference>
<keyword evidence="7" id="KW-0472">Membrane</keyword>
<name>A0AAW0HEE7_MYOGA</name>
<dbReference type="InterPro" id="IPR007110">
    <property type="entry name" value="Ig-like_dom"/>
</dbReference>
<gene>
    <name evidence="13" type="ORF">U0070_006405</name>
</gene>
<dbReference type="FunFam" id="2.60.40.10:FF:001142">
    <property type="entry name" value="Immunoglobulin heavy variable 5-15"/>
    <property type="match status" value="1"/>
</dbReference>
<keyword evidence="6" id="KW-1064">Adaptive immunity</keyword>
<dbReference type="Gene3D" id="2.60.40.10">
    <property type="entry name" value="Immunoglobulins"/>
    <property type="match status" value="2"/>
</dbReference>
<feature type="signal peptide" evidence="11">
    <location>
        <begin position="1"/>
        <end position="19"/>
    </location>
</feature>